<dbReference type="PANTHER" id="PTHR34820">
    <property type="entry name" value="INNER MEMBRANE PROTEIN YEBZ"/>
    <property type="match status" value="1"/>
</dbReference>
<comment type="subcellular location">
    <subcellularLocation>
        <location evidence="1">Cell membrane</location>
        <topology evidence="1">Multi-pass membrane protein</topology>
    </subcellularLocation>
</comment>
<feature type="transmembrane region" description="Helical" evidence="6">
    <location>
        <begin position="175"/>
        <end position="198"/>
    </location>
</feature>
<evidence type="ECO:0000256" key="1">
    <source>
        <dbReference type="ARBA" id="ARBA00004651"/>
    </source>
</evidence>
<organism evidence="8 9">
    <name type="scientific">Rhodococcus artemisiae</name>
    <dbReference type="NCBI Taxonomy" id="714159"/>
    <lineage>
        <taxon>Bacteria</taxon>
        <taxon>Bacillati</taxon>
        <taxon>Actinomycetota</taxon>
        <taxon>Actinomycetes</taxon>
        <taxon>Mycobacteriales</taxon>
        <taxon>Nocardiaceae</taxon>
        <taxon>Rhodococcus</taxon>
    </lineage>
</organism>
<feature type="transmembrane region" description="Helical" evidence="6">
    <location>
        <begin position="214"/>
        <end position="232"/>
    </location>
</feature>
<feature type="transmembrane region" description="Helical" evidence="6">
    <location>
        <begin position="37"/>
        <end position="55"/>
    </location>
</feature>
<gene>
    <name evidence="8" type="ORF">Q7514_11290</name>
</gene>
<dbReference type="RefSeq" id="WP_330133341.1">
    <property type="nucleotide sequence ID" value="NZ_JAUTXY010000004.1"/>
</dbReference>
<evidence type="ECO:0000256" key="3">
    <source>
        <dbReference type="ARBA" id="ARBA00022692"/>
    </source>
</evidence>
<feature type="transmembrane region" description="Helical" evidence="6">
    <location>
        <begin position="285"/>
        <end position="306"/>
    </location>
</feature>
<evidence type="ECO:0000256" key="5">
    <source>
        <dbReference type="ARBA" id="ARBA00023136"/>
    </source>
</evidence>
<feature type="transmembrane region" description="Helical" evidence="6">
    <location>
        <begin position="244"/>
        <end position="265"/>
    </location>
</feature>
<feature type="transmembrane region" description="Helical" evidence="6">
    <location>
        <begin position="120"/>
        <end position="139"/>
    </location>
</feature>
<feature type="domain" description="Copper resistance protein D" evidence="7">
    <location>
        <begin position="206"/>
        <end position="305"/>
    </location>
</feature>
<dbReference type="EMBL" id="JAUTXY010000004">
    <property type="protein sequence ID" value="MEE2058103.1"/>
    <property type="molecule type" value="Genomic_DNA"/>
</dbReference>
<dbReference type="InterPro" id="IPR008457">
    <property type="entry name" value="Cu-R_CopD_dom"/>
</dbReference>
<dbReference type="Proteomes" id="UP001336020">
    <property type="component" value="Unassembled WGS sequence"/>
</dbReference>
<sequence length="309" mass="31735">MPNIRRRWLLGAAAGAVIGVALGVLLAAPELSAWTRALSLCVGSTVLGVAVLATMTRGQRRPDVSTEDVWRATTALGGVWLLLETVQLVIEAAATVDVPVARLSAGLFVEYIGTAGSGRVAAAAWVCVGALTVAAALAYRRGATWSTAPVLVAAALALVARPVTGHMSQQPFGSLLDAAHVLAAAVWLGVLTALALLVRGRGAWSRLLPRYSDLATTCVVVLGVTGVIDAAVRLESVAALVDTGYGRVLLAKVAVLVALLGLAWIWRRTWVPAAGAHRSTADVSLRNAVIEVCAMSVAFGLAAALATTA</sequence>
<reference evidence="8 9" key="1">
    <citation type="submission" date="2023-07" db="EMBL/GenBank/DDBJ databases">
        <authorList>
            <person name="Girao M."/>
            <person name="Carvalho M.F."/>
        </authorList>
    </citation>
    <scope>NUCLEOTIDE SEQUENCE [LARGE SCALE GENOMIC DNA]</scope>
    <source>
        <strain evidence="8 9">YIM65754</strain>
    </source>
</reference>
<dbReference type="InterPro" id="IPR006311">
    <property type="entry name" value="TAT_signal"/>
</dbReference>
<keyword evidence="4 6" id="KW-1133">Transmembrane helix</keyword>
<evidence type="ECO:0000259" key="7">
    <source>
        <dbReference type="Pfam" id="PF05425"/>
    </source>
</evidence>
<evidence type="ECO:0000256" key="6">
    <source>
        <dbReference type="SAM" id="Phobius"/>
    </source>
</evidence>
<keyword evidence="3 6" id="KW-0812">Transmembrane</keyword>
<dbReference type="PANTHER" id="PTHR34820:SF4">
    <property type="entry name" value="INNER MEMBRANE PROTEIN YEBZ"/>
    <property type="match status" value="1"/>
</dbReference>
<name>A0ABU7L986_9NOCA</name>
<keyword evidence="9" id="KW-1185">Reference proteome</keyword>
<evidence type="ECO:0000313" key="8">
    <source>
        <dbReference type="EMBL" id="MEE2058103.1"/>
    </source>
</evidence>
<feature type="transmembrane region" description="Helical" evidence="6">
    <location>
        <begin position="145"/>
        <end position="163"/>
    </location>
</feature>
<dbReference type="InterPro" id="IPR032694">
    <property type="entry name" value="CopC/D"/>
</dbReference>
<evidence type="ECO:0000256" key="2">
    <source>
        <dbReference type="ARBA" id="ARBA00022475"/>
    </source>
</evidence>
<dbReference type="PROSITE" id="PS51318">
    <property type="entry name" value="TAT"/>
    <property type="match status" value="1"/>
</dbReference>
<proteinExistence type="predicted"/>
<dbReference type="Pfam" id="PF05425">
    <property type="entry name" value="CopD"/>
    <property type="match status" value="1"/>
</dbReference>
<protein>
    <submittedName>
        <fullName evidence="8">CopD family protein</fullName>
    </submittedName>
</protein>
<comment type="caution">
    <text evidence="8">The sequence shown here is derived from an EMBL/GenBank/DDBJ whole genome shotgun (WGS) entry which is preliminary data.</text>
</comment>
<accession>A0ABU7L986</accession>
<evidence type="ECO:0000256" key="4">
    <source>
        <dbReference type="ARBA" id="ARBA00022989"/>
    </source>
</evidence>
<keyword evidence="5 6" id="KW-0472">Membrane</keyword>
<keyword evidence="2" id="KW-1003">Cell membrane</keyword>
<evidence type="ECO:0000313" key="9">
    <source>
        <dbReference type="Proteomes" id="UP001336020"/>
    </source>
</evidence>